<accession>A0A2H3D781</accession>
<dbReference type="OrthoDB" id="2748942at2759"/>
<organism evidence="1 2">
    <name type="scientific">Armillaria gallica</name>
    <name type="common">Bulbous honey fungus</name>
    <name type="synonym">Armillaria bulbosa</name>
    <dbReference type="NCBI Taxonomy" id="47427"/>
    <lineage>
        <taxon>Eukaryota</taxon>
        <taxon>Fungi</taxon>
        <taxon>Dikarya</taxon>
        <taxon>Basidiomycota</taxon>
        <taxon>Agaricomycotina</taxon>
        <taxon>Agaricomycetes</taxon>
        <taxon>Agaricomycetidae</taxon>
        <taxon>Agaricales</taxon>
        <taxon>Marasmiineae</taxon>
        <taxon>Physalacriaceae</taxon>
        <taxon>Armillaria</taxon>
    </lineage>
</organism>
<dbReference type="Proteomes" id="UP000217790">
    <property type="component" value="Unassembled WGS sequence"/>
</dbReference>
<proteinExistence type="predicted"/>
<protein>
    <submittedName>
        <fullName evidence="1">Uncharacterized protein</fullName>
    </submittedName>
</protein>
<feature type="non-terminal residue" evidence="1">
    <location>
        <position position="1"/>
    </location>
</feature>
<gene>
    <name evidence="1" type="ORF">ARMGADRAFT_933202</name>
</gene>
<name>A0A2H3D781_ARMGA</name>
<dbReference type="EMBL" id="KZ293663">
    <property type="protein sequence ID" value="PBK91095.1"/>
    <property type="molecule type" value="Genomic_DNA"/>
</dbReference>
<reference evidence="2" key="1">
    <citation type="journal article" date="2017" name="Nat. Ecol. Evol.">
        <title>Genome expansion and lineage-specific genetic innovations in the forest pathogenic fungi Armillaria.</title>
        <authorList>
            <person name="Sipos G."/>
            <person name="Prasanna A.N."/>
            <person name="Walter M.C."/>
            <person name="O'Connor E."/>
            <person name="Balint B."/>
            <person name="Krizsan K."/>
            <person name="Kiss B."/>
            <person name="Hess J."/>
            <person name="Varga T."/>
            <person name="Slot J."/>
            <person name="Riley R."/>
            <person name="Boka B."/>
            <person name="Rigling D."/>
            <person name="Barry K."/>
            <person name="Lee J."/>
            <person name="Mihaltcheva S."/>
            <person name="LaButti K."/>
            <person name="Lipzen A."/>
            <person name="Waldron R."/>
            <person name="Moloney N.M."/>
            <person name="Sperisen C."/>
            <person name="Kredics L."/>
            <person name="Vagvoelgyi C."/>
            <person name="Patrignani A."/>
            <person name="Fitzpatrick D."/>
            <person name="Nagy I."/>
            <person name="Doyle S."/>
            <person name="Anderson J.B."/>
            <person name="Grigoriev I.V."/>
            <person name="Gueldener U."/>
            <person name="Muensterkoetter M."/>
            <person name="Nagy L.G."/>
        </authorList>
    </citation>
    <scope>NUCLEOTIDE SEQUENCE [LARGE SCALE GENOMIC DNA]</scope>
    <source>
        <strain evidence="2">Ar21-2</strain>
    </source>
</reference>
<evidence type="ECO:0000313" key="2">
    <source>
        <dbReference type="Proteomes" id="UP000217790"/>
    </source>
</evidence>
<keyword evidence="2" id="KW-1185">Reference proteome</keyword>
<evidence type="ECO:0000313" key="1">
    <source>
        <dbReference type="EMBL" id="PBK91095.1"/>
    </source>
</evidence>
<dbReference type="AlphaFoldDB" id="A0A2H3D781"/>
<dbReference type="InParanoid" id="A0A2H3D781"/>
<sequence>VRNVYLRCGHTVNLPEEIIRCEQSTCRFSLFHPADCKPPACLKTCWQYRRYPEQYCMDSKASGVLAFPADMFSSSPHQFVLPQLLSAIPRWQLKHPVYQLTLPRLADGFKCGPLRLRLKNRT</sequence>